<dbReference type="InterPro" id="IPR027417">
    <property type="entry name" value="P-loop_NTPase"/>
</dbReference>
<feature type="domain" description="ATPase AAA-type core" evidence="5">
    <location>
        <begin position="2"/>
        <end position="38"/>
    </location>
</feature>
<evidence type="ECO:0000256" key="4">
    <source>
        <dbReference type="RuleBase" id="RU000568"/>
    </source>
</evidence>
<keyword evidence="2 4" id="KW-0689">Ribosomal protein</keyword>
<keyword evidence="7" id="KW-1185">Reference proteome</keyword>
<dbReference type="GO" id="GO:0005524">
    <property type="term" value="F:ATP binding"/>
    <property type="evidence" value="ECO:0007669"/>
    <property type="project" value="InterPro"/>
</dbReference>
<dbReference type="PANTHER" id="PTHR33343:SF1">
    <property type="entry name" value="LARGE RIBOSOMAL SUBUNIT PROTEIN BL35M"/>
    <property type="match status" value="1"/>
</dbReference>
<dbReference type="Proteomes" id="UP000306102">
    <property type="component" value="Unassembled WGS sequence"/>
</dbReference>
<comment type="caution">
    <text evidence="6">The sequence shown here is derived from an EMBL/GenBank/DDBJ whole genome shotgun (WGS) entry which is preliminary data.</text>
</comment>
<accession>A0A4S4ESY7</accession>
<dbReference type="Pfam" id="PF00004">
    <property type="entry name" value="AAA"/>
    <property type="match status" value="1"/>
</dbReference>
<dbReference type="PANTHER" id="PTHR33343">
    <property type="entry name" value="54S RIBOSOMAL PROTEIN BL35M"/>
    <property type="match status" value="1"/>
</dbReference>
<dbReference type="InterPro" id="IPR001706">
    <property type="entry name" value="Ribosomal_bL35"/>
</dbReference>
<protein>
    <recommendedName>
        <fullName evidence="4">50S ribosomal protein L35</fullName>
    </recommendedName>
</protein>
<gene>
    <name evidence="6" type="ORF">TEA_009439</name>
</gene>
<dbReference type="Pfam" id="PF01632">
    <property type="entry name" value="Ribosomal_L35p"/>
    <property type="match status" value="1"/>
</dbReference>
<dbReference type="Gene3D" id="3.40.50.300">
    <property type="entry name" value="P-loop containing nucleotide triphosphate hydrolases"/>
    <property type="match status" value="1"/>
</dbReference>
<dbReference type="InterPro" id="IPR037229">
    <property type="entry name" value="Ribosomal_bL35_sf"/>
</dbReference>
<reference evidence="6 7" key="1">
    <citation type="journal article" date="2018" name="Proc. Natl. Acad. Sci. U.S.A.">
        <title>Draft genome sequence of Camellia sinensis var. sinensis provides insights into the evolution of the tea genome and tea quality.</title>
        <authorList>
            <person name="Wei C."/>
            <person name="Yang H."/>
            <person name="Wang S."/>
            <person name="Zhao J."/>
            <person name="Liu C."/>
            <person name="Gao L."/>
            <person name="Xia E."/>
            <person name="Lu Y."/>
            <person name="Tai Y."/>
            <person name="She G."/>
            <person name="Sun J."/>
            <person name="Cao H."/>
            <person name="Tong W."/>
            <person name="Gao Q."/>
            <person name="Li Y."/>
            <person name="Deng W."/>
            <person name="Jiang X."/>
            <person name="Wang W."/>
            <person name="Chen Q."/>
            <person name="Zhang S."/>
            <person name="Li H."/>
            <person name="Wu J."/>
            <person name="Wang P."/>
            <person name="Li P."/>
            <person name="Shi C."/>
            <person name="Zheng F."/>
            <person name="Jian J."/>
            <person name="Huang B."/>
            <person name="Shan D."/>
            <person name="Shi M."/>
            <person name="Fang C."/>
            <person name="Yue Y."/>
            <person name="Li F."/>
            <person name="Li D."/>
            <person name="Wei S."/>
            <person name="Han B."/>
            <person name="Jiang C."/>
            <person name="Yin Y."/>
            <person name="Xia T."/>
            <person name="Zhang Z."/>
            <person name="Bennetzen J.L."/>
            <person name="Zhao S."/>
            <person name="Wan X."/>
        </authorList>
    </citation>
    <scope>NUCLEOTIDE SEQUENCE [LARGE SCALE GENOMIC DNA]</scope>
    <source>
        <strain evidence="7">cv. Shuchazao</strain>
        <tissue evidence="6">Leaf</tissue>
    </source>
</reference>
<organism evidence="6 7">
    <name type="scientific">Camellia sinensis var. sinensis</name>
    <name type="common">China tea</name>
    <dbReference type="NCBI Taxonomy" id="542762"/>
    <lineage>
        <taxon>Eukaryota</taxon>
        <taxon>Viridiplantae</taxon>
        <taxon>Streptophyta</taxon>
        <taxon>Embryophyta</taxon>
        <taxon>Tracheophyta</taxon>
        <taxon>Spermatophyta</taxon>
        <taxon>Magnoliopsida</taxon>
        <taxon>eudicotyledons</taxon>
        <taxon>Gunneridae</taxon>
        <taxon>Pentapetalae</taxon>
        <taxon>asterids</taxon>
        <taxon>Ericales</taxon>
        <taxon>Theaceae</taxon>
        <taxon>Camellia</taxon>
    </lineage>
</organism>
<comment type="similarity">
    <text evidence="1 4">Belongs to the bacterial ribosomal protein bL35 family.</text>
</comment>
<sequence length="177" mass="19268">MFVGVATSRVKDLFASARSFAPSIIFIDEIDVIGSKRGGPDVGGTTTRPFIIHTPSKQTTRRGRSFLSTKTMASSSTTFSFAFKVSPPIARSSTTSLRTSPTIVRLSQFTKKSSVNLSSSHTIPGFSPILPRLTFPTQIPQSLTVISAKRYKMKTHKASAKRFRVTGSGKIIRRRAG</sequence>
<dbReference type="GO" id="GO:0003735">
    <property type="term" value="F:structural constituent of ribosome"/>
    <property type="evidence" value="ECO:0007669"/>
    <property type="project" value="InterPro"/>
</dbReference>
<evidence type="ECO:0000256" key="1">
    <source>
        <dbReference type="ARBA" id="ARBA00006598"/>
    </source>
</evidence>
<proteinExistence type="inferred from homology"/>
<keyword evidence="3 4" id="KW-0687">Ribonucleoprotein</keyword>
<dbReference type="PRINTS" id="PR00064">
    <property type="entry name" value="RIBOSOMALL35"/>
</dbReference>
<dbReference type="InterPro" id="IPR021137">
    <property type="entry name" value="Ribosomal_bL35-like"/>
</dbReference>
<dbReference type="EMBL" id="SDRB02002198">
    <property type="protein sequence ID" value="THG19970.1"/>
    <property type="molecule type" value="Genomic_DNA"/>
</dbReference>
<evidence type="ECO:0000259" key="5">
    <source>
        <dbReference type="Pfam" id="PF00004"/>
    </source>
</evidence>
<dbReference type="STRING" id="542762.A0A4S4ESY7"/>
<dbReference type="Gene3D" id="4.10.410.60">
    <property type="match status" value="1"/>
</dbReference>
<dbReference type="InterPro" id="IPR003959">
    <property type="entry name" value="ATPase_AAA_core"/>
</dbReference>
<dbReference type="AlphaFoldDB" id="A0A4S4ESY7"/>
<evidence type="ECO:0000313" key="6">
    <source>
        <dbReference type="EMBL" id="THG19970.1"/>
    </source>
</evidence>
<evidence type="ECO:0000256" key="3">
    <source>
        <dbReference type="ARBA" id="ARBA00023274"/>
    </source>
</evidence>
<dbReference type="SUPFAM" id="SSF143034">
    <property type="entry name" value="L35p-like"/>
    <property type="match status" value="1"/>
</dbReference>
<dbReference type="GO" id="GO:0016887">
    <property type="term" value="F:ATP hydrolysis activity"/>
    <property type="evidence" value="ECO:0007669"/>
    <property type="project" value="InterPro"/>
</dbReference>
<dbReference type="GO" id="GO:0006412">
    <property type="term" value="P:translation"/>
    <property type="evidence" value="ECO:0007669"/>
    <property type="project" value="InterPro"/>
</dbReference>
<dbReference type="GO" id="GO:0015934">
    <property type="term" value="C:large ribosomal subunit"/>
    <property type="evidence" value="ECO:0007669"/>
    <property type="project" value="TreeGrafter"/>
</dbReference>
<evidence type="ECO:0000256" key="2">
    <source>
        <dbReference type="ARBA" id="ARBA00022980"/>
    </source>
</evidence>
<dbReference type="SUPFAM" id="SSF52540">
    <property type="entry name" value="P-loop containing nucleoside triphosphate hydrolases"/>
    <property type="match status" value="1"/>
</dbReference>
<name>A0A4S4ESY7_CAMSN</name>
<evidence type="ECO:0000313" key="7">
    <source>
        <dbReference type="Proteomes" id="UP000306102"/>
    </source>
</evidence>